<protein>
    <recommendedName>
        <fullName evidence="3">Tetratricopeptide repeat protein</fullName>
    </recommendedName>
</protein>
<dbReference type="EMBL" id="CP041186">
    <property type="protein sequence ID" value="QDG53922.1"/>
    <property type="molecule type" value="Genomic_DNA"/>
</dbReference>
<evidence type="ECO:0000313" key="1">
    <source>
        <dbReference type="EMBL" id="QDG53922.1"/>
    </source>
</evidence>
<accession>A0A4Y6Q075</accession>
<sequence length="434" mass="48811">MRNTAEQQYPWTNYFDLIGDLWKVEDDSSTAQELDAFINLLLRSPDFTDQTAVALAHELVPLAHDFIEQGLFGAAENALRFAASKPEANEKAMVELAHLQFRRGDHHSAVQTLLQLAINHRDEPIQARKYLQEVLPITRNRDEVFDVAASLGIDLESLPEEEERSETGGIDNDPTEVGFDRGLGFEETQPGLTASKHGHWELTPRPRLINCILLLRLCHTFEEPMKVVIRDATAKPLASFRADKGTLVAEGLEKPNCEETARVLLDVLSHGEEDLLRVEAEEHAMDGAPPSRCGLGHLAIAASRLQTDYTVRPVAWNIDKLFADDAFEVWILRQMTSSKLFVPVDCSVDLPTIRNYNRLLTHAQRIANYPGKLRAALDDEYFPACLATMDEAFWLVARRGRNLLLIRTEPRALTRLLRLLPAVTENQPVAPLAY</sequence>
<reference evidence="1 2" key="1">
    <citation type="submission" date="2019-06" db="EMBL/GenBank/DDBJ databases">
        <title>Persicimonas caeni gen. nov., sp. nov., a predatory bacterium isolated from solar saltern.</title>
        <authorList>
            <person name="Wang S."/>
        </authorList>
    </citation>
    <scope>NUCLEOTIDE SEQUENCE [LARGE SCALE GENOMIC DNA]</scope>
    <source>
        <strain evidence="1 2">YN101</strain>
    </source>
</reference>
<evidence type="ECO:0000313" key="2">
    <source>
        <dbReference type="Proteomes" id="UP000315995"/>
    </source>
</evidence>
<name>A0A4Y6Q075_PERCE</name>
<proteinExistence type="predicted"/>
<gene>
    <name evidence="1" type="ORF">FIV42_25215</name>
</gene>
<organism evidence="1 2">
    <name type="scientific">Persicimonas caeni</name>
    <dbReference type="NCBI Taxonomy" id="2292766"/>
    <lineage>
        <taxon>Bacteria</taxon>
        <taxon>Deltaproteobacteria</taxon>
        <taxon>Bradymonadales</taxon>
        <taxon>Bradymonadaceae</taxon>
        <taxon>Persicimonas</taxon>
    </lineage>
</organism>
<dbReference type="Proteomes" id="UP000315995">
    <property type="component" value="Chromosome"/>
</dbReference>
<accession>A0A5B8YF15</accession>
<dbReference type="AlphaFoldDB" id="A0A4Y6Q075"/>
<keyword evidence="2" id="KW-1185">Reference proteome</keyword>
<evidence type="ECO:0008006" key="3">
    <source>
        <dbReference type="Google" id="ProtNLM"/>
    </source>
</evidence>
<dbReference type="RefSeq" id="WP_141200372.1">
    <property type="nucleotide sequence ID" value="NZ_CP041186.1"/>
</dbReference>